<feature type="transmembrane region" description="Helical" evidence="7">
    <location>
        <begin position="117"/>
        <end position="143"/>
    </location>
</feature>
<feature type="transmembrane region" description="Helical" evidence="7">
    <location>
        <begin position="269"/>
        <end position="286"/>
    </location>
</feature>
<evidence type="ECO:0000256" key="3">
    <source>
        <dbReference type="ARBA" id="ARBA00022475"/>
    </source>
</evidence>
<feature type="transmembrane region" description="Helical" evidence="7">
    <location>
        <begin position="155"/>
        <end position="176"/>
    </location>
</feature>
<evidence type="ECO:0000256" key="2">
    <source>
        <dbReference type="ARBA" id="ARBA00007430"/>
    </source>
</evidence>
<sequence>MQRVIFQTAFSGGIKVLGAGLTFLMFMCLARAMSAEEYGRFAQMFSIGNFCALIALMGQHTRVLKRLSAALEVENHAAARSVFWQSWWVVILFGSLVCVLLIASAPLLAAFSFGFDIWILIGAACFILPFAFAELAASNLRVVGALLWALVPRDILWRGGVVVMALAISASLLPALTAMETMAIISGMLLFFVLGQILRIGRALPPELQHRQWPQPDREIWTESAWLWAASLVGVIGANLSVVVVGLLLSTVESGAFFAATKISQLLHLPTMAVSVVATPAVARLIQRNAFQELQVFCRGLVIILSVSALGGALIICAAPTWILSLLNPEFGIASTALLILTASYLVTSLCGTPTILMLMSKGERKFVWYQGLFDGLGILLIFPLLPLVGLEGAALGLLLGKIGWNVAAVRWCRRELGVDPSIWVIFRRPGGAQGTPGEKV</sequence>
<dbReference type="InterPro" id="IPR050833">
    <property type="entry name" value="Poly_Biosynth_Transport"/>
</dbReference>
<feature type="transmembrane region" description="Helical" evidence="7">
    <location>
        <begin position="38"/>
        <end position="58"/>
    </location>
</feature>
<evidence type="ECO:0000313" key="8">
    <source>
        <dbReference type="EMBL" id="KUP93537.1"/>
    </source>
</evidence>
<dbReference type="GO" id="GO:0005886">
    <property type="term" value="C:plasma membrane"/>
    <property type="evidence" value="ECO:0007669"/>
    <property type="project" value="UniProtKB-SubCell"/>
</dbReference>
<keyword evidence="3" id="KW-1003">Cell membrane</keyword>
<comment type="caution">
    <text evidence="8">The sequence shown here is derived from an EMBL/GenBank/DDBJ whole genome shotgun (WGS) entry which is preliminary data.</text>
</comment>
<dbReference type="Pfam" id="PF01943">
    <property type="entry name" value="Polysacc_synt"/>
    <property type="match status" value="1"/>
</dbReference>
<evidence type="ECO:0000313" key="9">
    <source>
        <dbReference type="Proteomes" id="UP000068382"/>
    </source>
</evidence>
<evidence type="ECO:0000256" key="6">
    <source>
        <dbReference type="ARBA" id="ARBA00023136"/>
    </source>
</evidence>
<feature type="transmembrane region" description="Helical" evidence="7">
    <location>
        <begin position="367"/>
        <end position="388"/>
    </location>
</feature>
<dbReference type="EMBL" id="LPUY01000049">
    <property type="protein sequence ID" value="KUP93537.1"/>
    <property type="molecule type" value="Genomic_DNA"/>
</dbReference>
<proteinExistence type="inferred from homology"/>
<dbReference type="AlphaFoldDB" id="A0A132C0C1"/>
<dbReference type="OrthoDB" id="9800982at2"/>
<feature type="transmembrane region" description="Helical" evidence="7">
    <location>
        <begin position="225"/>
        <end position="249"/>
    </location>
</feature>
<dbReference type="PANTHER" id="PTHR30250:SF10">
    <property type="entry name" value="LIPOPOLYSACCHARIDE BIOSYNTHESIS PROTEIN WZXC"/>
    <property type="match status" value="1"/>
</dbReference>
<comment type="similarity">
    <text evidence="2">Belongs to the polysaccharide synthase family.</text>
</comment>
<keyword evidence="4 7" id="KW-0812">Transmembrane</keyword>
<dbReference type="PANTHER" id="PTHR30250">
    <property type="entry name" value="PST FAMILY PREDICTED COLANIC ACID TRANSPORTER"/>
    <property type="match status" value="1"/>
</dbReference>
<gene>
    <name evidence="8" type="ORF">TRIHO_15600</name>
</gene>
<feature type="transmembrane region" description="Helical" evidence="7">
    <location>
        <begin position="12"/>
        <end position="32"/>
    </location>
</feature>
<evidence type="ECO:0000256" key="4">
    <source>
        <dbReference type="ARBA" id="ARBA00022692"/>
    </source>
</evidence>
<feature type="transmembrane region" description="Helical" evidence="7">
    <location>
        <begin position="298"/>
        <end position="324"/>
    </location>
</feature>
<organism evidence="8 9">
    <name type="scientific">Tritonibacter horizontis</name>
    <dbReference type="NCBI Taxonomy" id="1768241"/>
    <lineage>
        <taxon>Bacteria</taxon>
        <taxon>Pseudomonadati</taxon>
        <taxon>Pseudomonadota</taxon>
        <taxon>Alphaproteobacteria</taxon>
        <taxon>Rhodobacterales</taxon>
        <taxon>Paracoccaceae</taxon>
        <taxon>Tritonibacter</taxon>
    </lineage>
</organism>
<keyword evidence="5 7" id="KW-1133">Transmembrane helix</keyword>
<dbReference type="Proteomes" id="UP000068382">
    <property type="component" value="Unassembled WGS sequence"/>
</dbReference>
<name>A0A132C0C1_9RHOB</name>
<dbReference type="InterPro" id="IPR002797">
    <property type="entry name" value="Polysacc_synth"/>
</dbReference>
<evidence type="ECO:0000256" key="1">
    <source>
        <dbReference type="ARBA" id="ARBA00004651"/>
    </source>
</evidence>
<keyword evidence="9" id="KW-1185">Reference proteome</keyword>
<keyword evidence="6 7" id="KW-0472">Membrane</keyword>
<dbReference type="RefSeq" id="WP_068241792.1">
    <property type="nucleotide sequence ID" value="NZ_LPUY01000049.1"/>
</dbReference>
<comment type="subcellular location">
    <subcellularLocation>
        <location evidence="1">Cell membrane</location>
        <topology evidence="1">Multi-pass membrane protein</topology>
    </subcellularLocation>
</comment>
<accession>A0A132C0C1</accession>
<feature type="transmembrane region" description="Helical" evidence="7">
    <location>
        <begin position="336"/>
        <end position="360"/>
    </location>
</feature>
<evidence type="ECO:0000256" key="5">
    <source>
        <dbReference type="ARBA" id="ARBA00022989"/>
    </source>
</evidence>
<evidence type="ECO:0000256" key="7">
    <source>
        <dbReference type="SAM" id="Phobius"/>
    </source>
</evidence>
<feature type="transmembrane region" description="Helical" evidence="7">
    <location>
        <begin position="87"/>
        <end position="111"/>
    </location>
</feature>
<feature type="transmembrane region" description="Helical" evidence="7">
    <location>
        <begin position="182"/>
        <end position="204"/>
    </location>
</feature>
<reference evidence="8 9" key="1">
    <citation type="submission" date="2015-12" db="EMBL/GenBank/DDBJ databases">
        <title>Genome sequence of the marine Rhodobacteraceae strain O3.65, Candidatus Tritonibacter horizontis.</title>
        <authorList>
            <person name="Poehlein A."/>
            <person name="Giebel H.A."/>
            <person name="Voget S."/>
            <person name="Brinkhoff T."/>
        </authorList>
    </citation>
    <scope>NUCLEOTIDE SEQUENCE [LARGE SCALE GENOMIC DNA]</scope>
    <source>
        <strain evidence="8 9">O3.65</strain>
    </source>
</reference>
<protein>
    <submittedName>
        <fullName evidence="8">Polysaccharide biosynthesis protein</fullName>
    </submittedName>
</protein>